<proteinExistence type="predicted"/>
<dbReference type="Gene3D" id="2.60.120.830">
    <property type="match status" value="1"/>
</dbReference>
<dbReference type="Gene3D" id="3.40.50.1820">
    <property type="entry name" value="alpha/beta hydrolase"/>
    <property type="match status" value="1"/>
</dbReference>
<sequence>MNTTLEKPMKINLIVLISLFIASSAFAGFDWGGASCSGSGTFQQAIARNDVVVVGDIPVGKQEVLIELRSDQDVDIQLFDKNTGLKIVQWPDGILNGPSKGTTLHGGFVIEYSGYNGDGTGSGHEYIKIYGTVDEPLTMKAFGYAAGTATVEYSWEGTENCTEGPARSGSGTFQQDITQNAVVEVGELPAGLTNVNIDLISDRDVDIQLFDKNNGTKIVQWPNGILNGAGKVTTTYGSVTIEYSGYNGDGTGSGHEYIRIMGKLDRPLIMKAFGYASGYATINYSWGLNQSDYEKAIDYGKLSAQAYDWDDYAAAHVGMGFFANIDDIKATDFATPNYVEVQSVGGYIDWWGTDGLDFKVFQNTETDDLVVAYKGTEPLSPVDWVADAEQIFGNSEQYQKAVDFARDLSAQVEQYNVQNGLTGDAAMQLSFTGHSLGGGLATASALATGREAMAFDAAGLSQGTINNLGLDIRHASKITNFNVKGDWLSDHNKQMDDTTLGSELAGIVPETKQYGNTYWLEGINDIADFGGWLVPDNNMAVDFAKSILNHAWHVYVYMLENDKFL</sequence>
<organism evidence="2">
    <name type="scientific">uncultured bacterium pFosPlaG</name>
    <dbReference type="NCBI Taxonomy" id="491370"/>
    <lineage>
        <taxon>Bacteria</taxon>
        <taxon>environmental samples</taxon>
    </lineage>
</organism>
<evidence type="ECO:0000313" key="2">
    <source>
        <dbReference type="EMBL" id="ABY56067.1"/>
    </source>
</evidence>
<dbReference type="GO" id="GO:0006629">
    <property type="term" value="P:lipid metabolic process"/>
    <property type="evidence" value="ECO:0007669"/>
    <property type="project" value="InterPro"/>
</dbReference>
<feature type="chain" id="PRO_5002749890" evidence="1">
    <location>
        <begin position="28"/>
        <end position="565"/>
    </location>
</feature>
<dbReference type="AlphaFoldDB" id="B0FB14"/>
<keyword evidence="1" id="KW-0732">Signal</keyword>
<protein>
    <submittedName>
        <fullName evidence="2">Phospholipase A1</fullName>
    </submittedName>
</protein>
<dbReference type="InterPro" id="IPR029058">
    <property type="entry name" value="AB_hydrolase_fold"/>
</dbReference>
<dbReference type="SUPFAM" id="SSF53474">
    <property type="entry name" value="alpha/beta-Hydrolases"/>
    <property type="match status" value="1"/>
</dbReference>
<feature type="signal peptide" evidence="1">
    <location>
        <begin position="1"/>
        <end position="27"/>
    </location>
</feature>
<dbReference type="Pfam" id="PF26363">
    <property type="entry name" value="Phospholipase-like"/>
    <property type="match status" value="1"/>
</dbReference>
<accession>B0FB14</accession>
<reference evidence="2" key="1">
    <citation type="submission" date="2007-11" db="EMBL/GenBank/DDBJ databases">
        <title>Biochemical properites of a novel hydrolytic enzyme retrieved from a metagenomic library of tidal flat sediments.</title>
        <authorList>
            <person name="Lee M.-H."/>
            <person name="Song J.K."/>
            <person name="Yoon J.-H."/>
        </authorList>
    </citation>
    <scope>NUCLEOTIDE SEQUENCE</scope>
</reference>
<dbReference type="ESTHER" id="9bact-b0fb14">
    <property type="family name" value="Mbeg1-like"/>
</dbReference>
<dbReference type="EMBL" id="EU285670">
    <property type="protein sequence ID" value="ABY56067.1"/>
    <property type="molecule type" value="Genomic_DNA"/>
</dbReference>
<evidence type="ECO:0000256" key="1">
    <source>
        <dbReference type="SAM" id="SignalP"/>
    </source>
</evidence>
<name>B0FB14_9BACT</name>